<feature type="domain" description="Pseudouridine synthase II N-terminal" evidence="6">
    <location>
        <begin position="113"/>
        <end position="221"/>
    </location>
</feature>
<keyword evidence="3 5" id="KW-0819">tRNA processing</keyword>
<dbReference type="PANTHER" id="PTHR13767:SF2">
    <property type="entry name" value="PSEUDOURIDYLATE SYNTHASE TRUB1"/>
    <property type="match status" value="1"/>
</dbReference>
<accession>A0A1C4H4Q0</accession>
<keyword evidence="9" id="KW-1185">Reference proteome</keyword>
<evidence type="ECO:0000256" key="1">
    <source>
        <dbReference type="ARBA" id="ARBA00000385"/>
    </source>
</evidence>
<organism evidence="8 9">
    <name type="scientific">Bifidobacterium commune</name>
    <dbReference type="NCBI Taxonomy" id="1505727"/>
    <lineage>
        <taxon>Bacteria</taxon>
        <taxon>Bacillati</taxon>
        <taxon>Actinomycetota</taxon>
        <taxon>Actinomycetes</taxon>
        <taxon>Bifidobacteriales</taxon>
        <taxon>Bifidobacteriaceae</taxon>
        <taxon>Bifidobacterium</taxon>
    </lineage>
</organism>
<evidence type="ECO:0000256" key="4">
    <source>
        <dbReference type="ARBA" id="ARBA00023235"/>
    </source>
</evidence>
<feature type="active site" description="Nucleophile" evidence="5">
    <location>
        <position position="47"/>
    </location>
</feature>
<dbReference type="GO" id="GO:1990481">
    <property type="term" value="P:mRNA pseudouridine synthesis"/>
    <property type="evidence" value="ECO:0007669"/>
    <property type="project" value="TreeGrafter"/>
</dbReference>
<dbReference type="GO" id="GO:0160148">
    <property type="term" value="F:tRNA pseudouridine(55) synthase activity"/>
    <property type="evidence" value="ECO:0007669"/>
    <property type="project" value="UniProtKB-EC"/>
</dbReference>
<dbReference type="InterPro" id="IPR036974">
    <property type="entry name" value="PUA_sf"/>
</dbReference>
<name>A0A1C4H4Q0_9BIFI</name>
<evidence type="ECO:0000313" key="9">
    <source>
        <dbReference type="Proteomes" id="UP000242610"/>
    </source>
</evidence>
<evidence type="ECO:0000256" key="3">
    <source>
        <dbReference type="ARBA" id="ARBA00022694"/>
    </source>
</evidence>
<keyword evidence="4 5" id="KW-0413">Isomerase</keyword>
<dbReference type="Proteomes" id="UP000242610">
    <property type="component" value="Unassembled WGS sequence"/>
</dbReference>
<dbReference type="InterPro" id="IPR032819">
    <property type="entry name" value="TruB_C"/>
</dbReference>
<comment type="function">
    <text evidence="5">Responsible for synthesis of pseudouridine from uracil-55 in the psi GC loop of transfer RNAs.</text>
</comment>
<dbReference type="AlphaFoldDB" id="A0A1C4H4Q0"/>
<dbReference type="SUPFAM" id="SSF55120">
    <property type="entry name" value="Pseudouridine synthase"/>
    <property type="match status" value="1"/>
</dbReference>
<feature type="domain" description="Pseudouridine synthase II N-terminal" evidence="6">
    <location>
        <begin position="33"/>
        <end position="101"/>
    </location>
</feature>
<reference evidence="9" key="1">
    <citation type="submission" date="2016-08" db="EMBL/GenBank/DDBJ databases">
        <authorList>
            <person name="Varghese N."/>
            <person name="Submissions Spin"/>
        </authorList>
    </citation>
    <scope>NUCLEOTIDE SEQUENCE [LARGE SCALE GENOMIC DNA]</scope>
    <source>
        <strain evidence="9">R-52791</strain>
    </source>
</reference>
<proteinExistence type="inferred from homology"/>
<evidence type="ECO:0000313" key="8">
    <source>
        <dbReference type="EMBL" id="SCC79722.1"/>
    </source>
</evidence>
<dbReference type="GO" id="GO:0031119">
    <property type="term" value="P:tRNA pseudouridine synthesis"/>
    <property type="evidence" value="ECO:0007669"/>
    <property type="project" value="UniProtKB-UniRule"/>
</dbReference>
<dbReference type="GO" id="GO:0003723">
    <property type="term" value="F:RNA binding"/>
    <property type="evidence" value="ECO:0007669"/>
    <property type="project" value="InterPro"/>
</dbReference>
<dbReference type="CDD" id="cd02573">
    <property type="entry name" value="PseudoU_synth_EcTruB"/>
    <property type="match status" value="1"/>
</dbReference>
<feature type="domain" description="tRNA pseudouridylate synthase B C-terminal" evidence="7">
    <location>
        <begin position="222"/>
        <end position="253"/>
    </location>
</feature>
<comment type="similarity">
    <text evidence="2 5">Belongs to the pseudouridine synthase TruB family. Type 1 subfamily.</text>
</comment>
<evidence type="ECO:0000256" key="2">
    <source>
        <dbReference type="ARBA" id="ARBA00005642"/>
    </source>
</evidence>
<dbReference type="NCBIfam" id="TIGR00431">
    <property type="entry name" value="TruB"/>
    <property type="match status" value="1"/>
</dbReference>
<dbReference type="EC" id="5.4.99.25" evidence="5"/>
<evidence type="ECO:0000259" key="7">
    <source>
        <dbReference type="Pfam" id="PF16198"/>
    </source>
</evidence>
<dbReference type="Gene3D" id="2.30.130.10">
    <property type="entry name" value="PUA domain"/>
    <property type="match status" value="1"/>
</dbReference>
<dbReference type="PANTHER" id="PTHR13767">
    <property type="entry name" value="TRNA-PSEUDOURIDINE SYNTHASE"/>
    <property type="match status" value="1"/>
</dbReference>
<evidence type="ECO:0000259" key="6">
    <source>
        <dbReference type="Pfam" id="PF01509"/>
    </source>
</evidence>
<sequence length="382" mass="40982">MSKKSNKTEHSGLVVVDKPLGVTSHDVVAAMRGALHMRRVGHAGTLDPQASGVLVIGFGYGTRLLNYIVDHTKSYEATIRLGQASTTDDSEGEVRTVAPSVLVDEELQSTPDGERKKNGNVRMLTLQEIEQVISDHLTGDIQQVPSSYSAVRVNGRHAYELARQGKDVELDARPVTINEFTVLHVHNAVAVANGGDPGNSARTIPVIDVDVRVGCSTGTYIRSLGRDLGRLLGVGGYLTKLRRTRVGQFDLEDSQLACRVVTAHAEPRAFTNRDGVTMTLNRAVLDIEAEELADRSLTMFEAVQRTMPVIAVSDEDASDLRFGCRLPISLPVEANSDSSIEVGEEGVGDGIAAAYQPQTGEVVGIVQSVGAHELKPVVVFPG</sequence>
<dbReference type="Gene3D" id="3.30.2350.10">
    <property type="entry name" value="Pseudouridine synthase"/>
    <property type="match status" value="1"/>
</dbReference>
<dbReference type="HAMAP" id="MF_01080">
    <property type="entry name" value="TruB_bact"/>
    <property type="match status" value="1"/>
</dbReference>
<dbReference type="Pfam" id="PF01509">
    <property type="entry name" value="TruB_N"/>
    <property type="match status" value="2"/>
</dbReference>
<dbReference type="InterPro" id="IPR002501">
    <property type="entry name" value="PsdUridine_synth_N"/>
</dbReference>
<evidence type="ECO:0000256" key="5">
    <source>
        <dbReference type="HAMAP-Rule" id="MF_01080"/>
    </source>
</evidence>
<gene>
    <name evidence="5" type="primary">truB</name>
    <name evidence="8" type="ORF">GA0061077_0795</name>
</gene>
<dbReference type="InterPro" id="IPR020103">
    <property type="entry name" value="PsdUridine_synth_cat_dom_sf"/>
</dbReference>
<comment type="catalytic activity">
    <reaction evidence="1 5">
        <text>uridine(55) in tRNA = pseudouridine(55) in tRNA</text>
        <dbReference type="Rhea" id="RHEA:42532"/>
        <dbReference type="Rhea" id="RHEA-COMP:10101"/>
        <dbReference type="Rhea" id="RHEA-COMP:10102"/>
        <dbReference type="ChEBI" id="CHEBI:65314"/>
        <dbReference type="ChEBI" id="CHEBI:65315"/>
        <dbReference type="EC" id="5.4.99.25"/>
    </reaction>
</comment>
<protein>
    <recommendedName>
        <fullName evidence="5">tRNA pseudouridine synthase B</fullName>
        <ecNumber evidence="5">5.4.99.25</ecNumber>
    </recommendedName>
    <alternativeName>
        <fullName evidence="5">tRNA pseudouridine(55) synthase</fullName>
        <shortName evidence="5">Psi55 synthase</shortName>
    </alternativeName>
    <alternativeName>
        <fullName evidence="5">tRNA pseudouridylate synthase</fullName>
    </alternativeName>
    <alternativeName>
        <fullName evidence="5">tRNA-uridine isomerase</fullName>
    </alternativeName>
</protein>
<dbReference type="Pfam" id="PF16198">
    <property type="entry name" value="TruB_C_2"/>
    <property type="match status" value="1"/>
</dbReference>
<dbReference type="STRING" id="1505727.GA0061077_0795"/>
<dbReference type="InterPro" id="IPR014780">
    <property type="entry name" value="tRNA_psdUridine_synth_TruB"/>
</dbReference>
<dbReference type="EMBL" id="FMBL01000002">
    <property type="protein sequence ID" value="SCC79722.1"/>
    <property type="molecule type" value="Genomic_DNA"/>
</dbReference>